<dbReference type="HAMAP" id="MF_00283">
    <property type="entry name" value="Phe_tRNA_synth_beta1"/>
    <property type="match status" value="1"/>
</dbReference>
<evidence type="ECO:0000256" key="10">
    <source>
        <dbReference type="ARBA" id="ARBA00022723"/>
    </source>
</evidence>
<evidence type="ECO:0000256" key="11">
    <source>
        <dbReference type="ARBA" id="ARBA00022741"/>
    </source>
</evidence>
<name>A0A6J6W525_9ZZZZ</name>
<comment type="similarity">
    <text evidence="3">Belongs to the phenylalanyl-tRNA synthetase beta subunit family. Type 1 subfamily.</text>
</comment>
<comment type="catalytic activity">
    <reaction evidence="18">
        <text>tRNA(Phe) + L-phenylalanine + ATP = L-phenylalanyl-tRNA(Phe) + AMP + diphosphate + H(+)</text>
        <dbReference type="Rhea" id="RHEA:19413"/>
        <dbReference type="Rhea" id="RHEA-COMP:9668"/>
        <dbReference type="Rhea" id="RHEA-COMP:9699"/>
        <dbReference type="ChEBI" id="CHEBI:15378"/>
        <dbReference type="ChEBI" id="CHEBI:30616"/>
        <dbReference type="ChEBI" id="CHEBI:33019"/>
        <dbReference type="ChEBI" id="CHEBI:58095"/>
        <dbReference type="ChEBI" id="CHEBI:78442"/>
        <dbReference type="ChEBI" id="CHEBI:78531"/>
        <dbReference type="ChEBI" id="CHEBI:456215"/>
        <dbReference type="EC" id="6.1.1.20"/>
    </reaction>
</comment>
<dbReference type="EMBL" id="CAEZYM010000002">
    <property type="protein sequence ID" value="CAB4719406.1"/>
    <property type="molecule type" value="Genomic_DNA"/>
</dbReference>
<evidence type="ECO:0000256" key="3">
    <source>
        <dbReference type="ARBA" id="ARBA00008653"/>
    </source>
</evidence>
<dbReference type="PANTHER" id="PTHR10947:SF0">
    <property type="entry name" value="PHENYLALANINE--TRNA LIGASE BETA SUBUNIT"/>
    <property type="match status" value="1"/>
</dbReference>
<dbReference type="PROSITE" id="PS50886">
    <property type="entry name" value="TRBD"/>
    <property type="match status" value="1"/>
</dbReference>
<dbReference type="InterPro" id="IPR005121">
    <property type="entry name" value="Fdx_antiC-bd"/>
</dbReference>
<dbReference type="EMBL" id="CAEZXO010000002">
    <property type="protein sequence ID" value="CAB4687922.1"/>
    <property type="molecule type" value="Genomic_DNA"/>
</dbReference>
<feature type="domain" description="B5" evidence="21">
    <location>
        <begin position="406"/>
        <end position="482"/>
    </location>
</feature>
<dbReference type="InterPro" id="IPR041616">
    <property type="entry name" value="PheRS_beta_core"/>
</dbReference>
<evidence type="ECO:0000313" key="27">
    <source>
        <dbReference type="EMBL" id="CAB4939997.1"/>
    </source>
</evidence>
<dbReference type="SMART" id="SM00896">
    <property type="entry name" value="FDX-ACB"/>
    <property type="match status" value="1"/>
</dbReference>
<evidence type="ECO:0000313" key="25">
    <source>
        <dbReference type="EMBL" id="CAB4777827.1"/>
    </source>
</evidence>
<evidence type="ECO:0000259" key="20">
    <source>
        <dbReference type="PROSITE" id="PS51447"/>
    </source>
</evidence>
<keyword evidence="7" id="KW-0963">Cytoplasm</keyword>
<keyword evidence="16" id="KW-0030">Aminoacyl-tRNA synthetase</keyword>
<evidence type="ECO:0000256" key="6">
    <source>
        <dbReference type="ARBA" id="ARBA00017032"/>
    </source>
</evidence>
<dbReference type="GO" id="GO:0000287">
    <property type="term" value="F:magnesium ion binding"/>
    <property type="evidence" value="ECO:0007669"/>
    <property type="project" value="InterPro"/>
</dbReference>
<dbReference type="InterPro" id="IPR045060">
    <property type="entry name" value="Phe-tRNA-ligase_IIc_bsu"/>
</dbReference>
<protein>
    <recommendedName>
        <fullName evidence="6">Phenylalanine--tRNA ligase beta subunit</fullName>
        <ecNumber evidence="5">6.1.1.20</ecNumber>
    </recommendedName>
    <alternativeName>
        <fullName evidence="17">Phenylalanyl-tRNA synthetase beta subunit</fullName>
    </alternativeName>
</protein>
<evidence type="ECO:0000259" key="21">
    <source>
        <dbReference type="PROSITE" id="PS51483"/>
    </source>
</evidence>
<dbReference type="SUPFAM" id="SSF55681">
    <property type="entry name" value="Class II aaRS and biotin synthetases"/>
    <property type="match status" value="1"/>
</dbReference>
<reference evidence="25" key="1">
    <citation type="submission" date="2020-05" db="EMBL/GenBank/DDBJ databases">
        <authorList>
            <person name="Chiriac C."/>
            <person name="Salcher M."/>
            <person name="Ghai R."/>
            <person name="Kavagutti S V."/>
        </authorList>
    </citation>
    <scope>NUCLEOTIDE SEQUENCE</scope>
</reference>
<proteinExistence type="inferred from homology"/>
<dbReference type="AlphaFoldDB" id="A0A6J6W525"/>
<evidence type="ECO:0000256" key="13">
    <source>
        <dbReference type="ARBA" id="ARBA00022842"/>
    </source>
</evidence>
<keyword evidence="12" id="KW-0067">ATP-binding</keyword>
<sequence>MRAPLSWIREFADLPASVTPAEISDALVRVGFEIEDIELSGADLVGPIVVGQVKIIEEITEFKKPIRWVGLDCGEKSNRFVVCGAFNFKVGDLVVVALPGSTLPGGFSISQRETYGKVSNGMICSSRELGLGQDHDGIVVLPPSCAKVGANAITLLEINDVIFDIAVNPDRGYALSLRGISREIAAAMGVKFTDPAHNFDCSPFPIKSGGVEVKIEDTDAVSVIFIRTLSGFDPSVPSPLWMQRRIEKCGMRSISLAVDVTNYVMMELGQPLHAFDQKHVKGAIRIRRAGKSKSLTTLDKQDRALNSDDLLVADDNGPLALAGTMGGLDSEVTSATTSLAIEAARFDPASIAKNARRHKLSSDASRRFERGVDPSMAEIASARAASLLITHGGASYVGTSTAGAPEFSPIVSMDPHFVATLTGAEISLATVASKLEIVGCDIEKVSDVLWKIDPPSWRSDIQGPADCVEEVARMIGYDSIPSQLPPHPVSPGLSGSQRRHRGIGNLLADLGLVEIQTYPFVSDATMKIMGYTGERAMTFRLANPMSEDSPHLRTHLIPGLLEAAARNISRGSRSFGLFEMGAIFRNSTQLPKVENPSVDKRPSSAEVSSIYSSVPQQPVHVGGVLIGKNEVESWMNKSRSYTWSDAISFAQQIIELCNLDWSIKRSDFAPWHPGRCAELLVDGKIVAHAGELHPRVVAAYGLPERSCAFVVNLSALPESAIVKVSVIDTMPAAVQDVALVVDSNVAAADVMAALKNGAGKLLETIQLFDLYEKIGDGKISLAFTLTFRAPDRTLTAVEVATMREAAVAEAQRLTGAILRTA</sequence>
<dbReference type="InterPro" id="IPR036690">
    <property type="entry name" value="Fdx_antiC-bd_sf"/>
</dbReference>
<keyword evidence="13" id="KW-0460">Magnesium</keyword>
<dbReference type="CDD" id="cd00769">
    <property type="entry name" value="PheRS_beta_core"/>
    <property type="match status" value="1"/>
</dbReference>
<evidence type="ECO:0000256" key="5">
    <source>
        <dbReference type="ARBA" id="ARBA00012814"/>
    </source>
</evidence>
<evidence type="ECO:0000313" key="28">
    <source>
        <dbReference type="EMBL" id="CAB4971674.1"/>
    </source>
</evidence>
<dbReference type="NCBIfam" id="TIGR00472">
    <property type="entry name" value="pheT_bact"/>
    <property type="match status" value="1"/>
</dbReference>
<dbReference type="InterPro" id="IPR002547">
    <property type="entry name" value="tRNA-bd_dom"/>
</dbReference>
<dbReference type="Pfam" id="PF01588">
    <property type="entry name" value="tRNA_bind"/>
    <property type="match status" value="1"/>
</dbReference>
<keyword evidence="9" id="KW-0436">Ligase</keyword>
<evidence type="ECO:0000313" key="22">
    <source>
        <dbReference type="EMBL" id="CAB4329236.1"/>
    </source>
</evidence>
<evidence type="ECO:0000256" key="16">
    <source>
        <dbReference type="ARBA" id="ARBA00023146"/>
    </source>
</evidence>
<dbReference type="InterPro" id="IPR020825">
    <property type="entry name" value="Phe-tRNA_synthase-like_B3/B4"/>
</dbReference>
<dbReference type="InterPro" id="IPR012340">
    <property type="entry name" value="NA-bd_OB-fold"/>
</dbReference>
<evidence type="ECO:0000256" key="14">
    <source>
        <dbReference type="ARBA" id="ARBA00022884"/>
    </source>
</evidence>
<evidence type="ECO:0000256" key="15">
    <source>
        <dbReference type="ARBA" id="ARBA00022917"/>
    </source>
</evidence>
<dbReference type="CDD" id="cd02796">
    <property type="entry name" value="tRNA_bind_bactPheRS"/>
    <property type="match status" value="1"/>
</dbReference>
<comment type="subcellular location">
    <subcellularLocation>
        <location evidence="2">Cytoplasm</location>
    </subcellularLocation>
</comment>
<keyword evidence="14" id="KW-0694">RNA-binding</keyword>
<dbReference type="EMBL" id="CAFBNH010000002">
    <property type="protein sequence ID" value="CAB4939997.1"/>
    <property type="molecule type" value="Genomic_DNA"/>
</dbReference>
<dbReference type="Gene3D" id="2.40.50.140">
    <property type="entry name" value="Nucleic acid-binding proteins"/>
    <property type="match status" value="1"/>
</dbReference>
<dbReference type="InterPro" id="IPR005147">
    <property type="entry name" value="tRNA_synthase_B5-dom"/>
</dbReference>
<evidence type="ECO:0000256" key="18">
    <source>
        <dbReference type="ARBA" id="ARBA00049255"/>
    </source>
</evidence>
<keyword evidence="15" id="KW-0648">Protein biosynthesis</keyword>
<evidence type="ECO:0000256" key="12">
    <source>
        <dbReference type="ARBA" id="ARBA00022840"/>
    </source>
</evidence>
<accession>A0A6J6W525</accession>
<dbReference type="InterPro" id="IPR009061">
    <property type="entry name" value="DNA-bd_dom_put_sf"/>
</dbReference>
<keyword evidence="8" id="KW-0820">tRNA-binding</keyword>
<evidence type="ECO:0000256" key="7">
    <source>
        <dbReference type="ARBA" id="ARBA00022490"/>
    </source>
</evidence>
<dbReference type="GO" id="GO:0004826">
    <property type="term" value="F:phenylalanine-tRNA ligase activity"/>
    <property type="evidence" value="ECO:0007669"/>
    <property type="project" value="UniProtKB-EC"/>
</dbReference>
<dbReference type="InterPro" id="IPR033714">
    <property type="entry name" value="tRNA_bind_bactPheRS"/>
</dbReference>
<evidence type="ECO:0000256" key="9">
    <source>
        <dbReference type="ARBA" id="ARBA00022598"/>
    </source>
</evidence>
<comment type="cofactor">
    <cofactor evidence="1">
        <name>Mg(2+)</name>
        <dbReference type="ChEBI" id="CHEBI:18420"/>
    </cofactor>
</comment>
<dbReference type="EMBL" id="CAFBLD010000008">
    <property type="protein sequence ID" value="CAB4872879.1"/>
    <property type="molecule type" value="Genomic_DNA"/>
</dbReference>
<dbReference type="InterPro" id="IPR005146">
    <property type="entry name" value="B3/B4_tRNA-bd"/>
</dbReference>
<dbReference type="InterPro" id="IPR045864">
    <property type="entry name" value="aa-tRNA-synth_II/BPL/LPL"/>
</dbReference>
<dbReference type="Pfam" id="PF03147">
    <property type="entry name" value="FDX-ACB"/>
    <property type="match status" value="1"/>
</dbReference>
<dbReference type="PROSITE" id="PS51483">
    <property type="entry name" value="B5"/>
    <property type="match status" value="1"/>
</dbReference>
<evidence type="ECO:0000256" key="4">
    <source>
        <dbReference type="ARBA" id="ARBA00011209"/>
    </source>
</evidence>
<dbReference type="Gene3D" id="3.30.70.380">
    <property type="entry name" value="Ferrodoxin-fold anticodon-binding domain"/>
    <property type="match status" value="1"/>
</dbReference>
<evidence type="ECO:0000256" key="1">
    <source>
        <dbReference type="ARBA" id="ARBA00001946"/>
    </source>
</evidence>
<dbReference type="Gene3D" id="3.50.40.10">
    <property type="entry name" value="Phenylalanyl-trna Synthetase, Chain B, domain 3"/>
    <property type="match status" value="1"/>
</dbReference>
<feature type="domain" description="TRNA-binding" evidence="19">
    <location>
        <begin position="42"/>
        <end position="153"/>
    </location>
</feature>
<evidence type="ECO:0000313" key="23">
    <source>
        <dbReference type="EMBL" id="CAB4687922.1"/>
    </source>
</evidence>
<dbReference type="GO" id="GO:0000049">
    <property type="term" value="F:tRNA binding"/>
    <property type="evidence" value="ECO:0007669"/>
    <property type="project" value="UniProtKB-KW"/>
</dbReference>
<dbReference type="PROSITE" id="PS51447">
    <property type="entry name" value="FDX_ACB"/>
    <property type="match status" value="1"/>
</dbReference>
<keyword evidence="11" id="KW-0547">Nucleotide-binding</keyword>
<dbReference type="EC" id="6.1.1.20" evidence="5"/>
<dbReference type="Pfam" id="PF03484">
    <property type="entry name" value="B5"/>
    <property type="match status" value="1"/>
</dbReference>
<dbReference type="PANTHER" id="PTHR10947">
    <property type="entry name" value="PHENYLALANYL-TRNA SYNTHETASE BETA CHAIN AND LEUCINE-RICH REPEAT-CONTAINING PROTEIN 47"/>
    <property type="match status" value="1"/>
</dbReference>
<dbReference type="SMART" id="SM00874">
    <property type="entry name" value="B5"/>
    <property type="match status" value="1"/>
</dbReference>
<dbReference type="EMBL" id="CAEZZW010000002">
    <property type="protein sequence ID" value="CAB4777827.1"/>
    <property type="molecule type" value="Genomic_DNA"/>
</dbReference>
<feature type="domain" description="FDX-ACB" evidence="20">
    <location>
        <begin position="728"/>
        <end position="819"/>
    </location>
</feature>
<dbReference type="Gene3D" id="3.30.56.10">
    <property type="match status" value="2"/>
</dbReference>
<dbReference type="Pfam" id="PF17759">
    <property type="entry name" value="tRNA_synthFbeta"/>
    <property type="match status" value="1"/>
</dbReference>
<dbReference type="SUPFAM" id="SSF56037">
    <property type="entry name" value="PheT/TilS domain"/>
    <property type="match status" value="1"/>
</dbReference>
<gene>
    <name evidence="23" type="ORF">UFOPK2510_00472</name>
    <name evidence="24" type="ORF">UFOPK2718_00357</name>
    <name evidence="25" type="ORF">UFOPK2936_00662</name>
    <name evidence="26" type="ORF">UFOPK3328_01168</name>
    <name evidence="27" type="ORF">UFOPK3779_00467</name>
    <name evidence="28" type="ORF">UFOPK3913_00466</name>
    <name evidence="22" type="ORF">UFOPK4107_00008</name>
</gene>
<dbReference type="EMBL" id="CAESAE010000001">
    <property type="protein sequence ID" value="CAB4329236.1"/>
    <property type="molecule type" value="Genomic_DNA"/>
</dbReference>
<dbReference type="SUPFAM" id="SSF50249">
    <property type="entry name" value="Nucleic acid-binding proteins"/>
    <property type="match status" value="1"/>
</dbReference>
<dbReference type="GO" id="GO:0005524">
    <property type="term" value="F:ATP binding"/>
    <property type="evidence" value="ECO:0007669"/>
    <property type="project" value="UniProtKB-KW"/>
</dbReference>
<dbReference type="GO" id="GO:0009328">
    <property type="term" value="C:phenylalanine-tRNA ligase complex"/>
    <property type="evidence" value="ECO:0007669"/>
    <property type="project" value="TreeGrafter"/>
</dbReference>
<dbReference type="Pfam" id="PF03483">
    <property type="entry name" value="B3_4"/>
    <property type="match status" value="1"/>
</dbReference>
<evidence type="ECO:0000313" key="24">
    <source>
        <dbReference type="EMBL" id="CAB4719406.1"/>
    </source>
</evidence>
<organism evidence="25">
    <name type="scientific">freshwater metagenome</name>
    <dbReference type="NCBI Taxonomy" id="449393"/>
    <lineage>
        <taxon>unclassified sequences</taxon>
        <taxon>metagenomes</taxon>
        <taxon>ecological metagenomes</taxon>
    </lineage>
</organism>
<dbReference type="GO" id="GO:0006432">
    <property type="term" value="P:phenylalanyl-tRNA aminoacylation"/>
    <property type="evidence" value="ECO:0007669"/>
    <property type="project" value="InterPro"/>
</dbReference>
<evidence type="ECO:0000256" key="8">
    <source>
        <dbReference type="ARBA" id="ARBA00022555"/>
    </source>
</evidence>
<evidence type="ECO:0000256" key="2">
    <source>
        <dbReference type="ARBA" id="ARBA00004496"/>
    </source>
</evidence>
<keyword evidence="10" id="KW-0479">Metal-binding</keyword>
<comment type="subunit">
    <text evidence="4">Tetramer of two alpha and two beta subunits.</text>
</comment>
<dbReference type="Gene3D" id="3.30.930.10">
    <property type="entry name" value="Bira Bifunctional Protein, Domain 2"/>
    <property type="match status" value="1"/>
</dbReference>
<dbReference type="SMART" id="SM00873">
    <property type="entry name" value="B3_4"/>
    <property type="match status" value="1"/>
</dbReference>
<dbReference type="SUPFAM" id="SSF46955">
    <property type="entry name" value="Putative DNA-binding domain"/>
    <property type="match status" value="1"/>
</dbReference>
<evidence type="ECO:0000259" key="19">
    <source>
        <dbReference type="PROSITE" id="PS50886"/>
    </source>
</evidence>
<dbReference type="EMBL" id="CAFBOC010000004">
    <property type="protein sequence ID" value="CAB4971674.1"/>
    <property type="molecule type" value="Genomic_DNA"/>
</dbReference>
<dbReference type="InterPro" id="IPR004532">
    <property type="entry name" value="Phe-tRNA-ligase_IIc_bsu_bact"/>
</dbReference>
<dbReference type="SUPFAM" id="SSF54991">
    <property type="entry name" value="Anticodon-binding domain of PheRS"/>
    <property type="match status" value="1"/>
</dbReference>
<evidence type="ECO:0000313" key="26">
    <source>
        <dbReference type="EMBL" id="CAB4872879.1"/>
    </source>
</evidence>
<evidence type="ECO:0000256" key="17">
    <source>
        <dbReference type="ARBA" id="ARBA00033189"/>
    </source>
</evidence>